<dbReference type="Proteomes" id="UP000623129">
    <property type="component" value="Unassembled WGS sequence"/>
</dbReference>
<gene>
    <name evidence="3" type="ORF">FCM35_KLT17117</name>
</gene>
<evidence type="ECO:0000256" key="2">
    <source>
        <dbReference type="ARBA" id="ARBA00008372"/>
    </source>
</evidence>
<evidence type="ECO:0000256" key="1">
    <source>
        <dbReference type="ARBA" id="ARBA00001968"/>
    </source>
</evidence>
<dbReference type="PANTHER" id="PTHR15092:SF22">
    <property type="entry name" value="POLY(A)-SPECIFIC RIBONUCLEASE PNLDC1"/>
    <property type="match status" value="1"/>
</dbReference>
<name>A0A833VR50_9POAL</name>
<evidence type="ECO:0000313" key="3">
    <source>
        <dbReference type="EMBL" id="KAF3338280.1"/>
    </source>
</evidence>
<dbReference type="EMBL" id="SWLB01000005">
    <property type="protein sequence ID" value="KAF3338280.1"/>
    <property type="molecule type" value="Genomic_DNA"/>
</dbReference>
<proteinExistence type="inferred from homology"/>
<protein>
    <submittedName>
        <fullName evidence="3">Poly(A)-specific ribonuclease PARN isoform X1</fullName>
    </submittedName>
</protein>
<dbReference type="PANTHER" id="PTHR15092">
    <property type="entry name" value="POLY A -SPECIFIC RIBONUCLEASE/TARGET OF EGR1, MEMBER 1"/>
    <property type="match status" value="1"/>
</dbReference>
<sequence length="733" mass="82374">MYFSIFACVSPATAPEKERVKSWCVGQAMAGRRLLLRQRGSGAVSSAKYSFSSSCFSSLLSNKTTDKRTKGGGGGEGGEVKKKVYQVKQVRVDNFAACLEALRPLISQAVFVAVDAEMTGISSTPWRNSFEWDSSAVRFLKLRDSASRFAILQFGVCPFTIHPSASHSGFSLLAHPHNFYLFPKNHPEFLCQISSLNFLATHHFDFNTCFSQGLSYLSRAQEEAQHLSPSANAPSPEHEQDINAHVDFTAQNTADLLFTQRIQIWLHEWREQLIIMTRRDDFIQSEKMSCKFGNFETTSYKMRPAVLLQGYTSHQLKLIRLVVRKHFSGLVFVRTPADNNTWESRVVYTHSEKDGASFLKELQMDLRSSRESSVTSAVGFRHVIDLLSSQNKLIVGHNCILDVAHMYDKFIGPIPSSMEEFMREVHKIFPNIIDTKHIMNANGTVQHLMKSKSTALSSSFSTLCPTISSGWSHRSTSDQHVNVQVHADDDGSSRFNSGAKHEAGYDAFMTGCVFAQLCVHLGIKFDQMGPSISDPLQSNEKLKPYLNHLYPTWNSGTVVDFATGTEKPENVVYKRKYPKVVLENIVLLWGFPSGLNYKNLKGCIGKVFGPDKMVSIFFIDSSAVLLQFKKEEFVKDFLILKETLERRKDDPISILHPLSVIFEGGNTKAGDYNTYKDVIACNSCKVLFKDQADVSRVACKVDLGEKEERLFLDDDENISDSFYKNTIASLRGR</sequence>
<comment type="cofactor">
    <cofactor evidence="1">
        <name>a divalent metal cation</name>
        <dbReference type="ChEBI" id="CHEBI:60240"/>
    </cofactor>
</comment>
<dbReference type="Pfam" id="PF04857">
    <property type="entry name" value="CAF1"/>
    <property type="match status" value="1"/>
</dbReference>
<comment type="caution">
    <text evidence="3">The sequence shown here is derived from an EMBL/GenBank/DDBJ whole genome shotgun (WGS) entry which is preliminary data.</text>
</comment>
<dbReference type="InterPro" id="IPR036397">
    <property type="entry name" value="RNaseH_sf"/>
</dbReference>
<dbReference type="SUPFAM" id="SSF53098">
    <property type="entry name" value="Ribonuclease H-like"/>
    <property type="match status" value="1"/>
</dbReference>
<dbReference type="OrthoDB" id="1432093at2759"/>
<dbReference type="InterPro" id="IPR012337">
    <property type="entry name" value="RNaseH-like_sf"/>
</dbReference>
<reference evidence="3" key="1">
    <citation type="submission" date="2020-01" db="EMBL/GenBank/DDBJ databases">
        <title>Genome sequence of Kobresia littledalei, the first chromosome-level genome in the family Cyperaceae.</title>
        <authorList>
            <person name="Qu G."/>
        </authorList>
    </citation>
    <scope>NUCLEOTIDE SEQUENCE</scope>
    <source>
        <strain evidence="3">C.B.Clarke</strain>
        <tissue evidence="3">Leaf</tissue>
    </source>
</reference>
<keyword evidence="4" id="KW-1185">Reference proteome</keyword>
<dbReference type="GO" id="GO:0000175">
    <property type="term" value="F:3'-5'-RNA exonuclease activity"/>
    <property type="evidence" value="ECO:0007669"/>
    <property type="project" value="TreeGrafter"/>
</dbReference>
<dbReference type="GO" id="GO:0003723">
    <property type="term" value="F:RNA binding"/>
    <property type="evidence" value="ECO:0007669"/>
    <property type="project" value="TreeGrafter"/>
</dbReference>
<accession>A0A833VR50</accession>
<dbReference type="InterPro" id="IPR051181">
    <property type="entry name" value="CAF1_poly(A)_ribonucleases"/>
</dbReference>
<dbReference type="Gene3D" id="3.30.420.10">
    <property type="entry name" value="Ribonuclease H-like superfamily/Ribonuclease H"/>
    <property type="match status" value="2"/>
</dbReference>
<organism evidence="3 4">
    <name type="scientific">Carex littledalei</name>
    <dbReference type="NCBI Taxonomy" id="544730"/>
    <lineage>
        <taxon>Eukaryota</taxon>
        <taxon>Viridiplantae</taxon>
        <taxon>Streptophyta</taxon>
        <taxon>Embryophyta</taxon>
        <taxon>Tracheophyta</taxon>
        <taxon>Spermatophyta</taxon>
        <taxon>Magnoliopsida</taxon>
        <taxon>Liliopsida</taxon>
        <taxon>Poales</taxon>
        <taxon>Cyperaceae</taxon>
        <taxon>Cyperoideae</taxon>
        <taxon>Cariceae</taxon>
        <taxon>Carex</taxon>
        <taxon>Carex subgen. Euthyceras</taxon>
    </lineage>
</organism>
<dbReference type="InterPro" id="IPR006941">
    <property type="entry name" value="RNase_CAF1"/>
</dbReference>
<evidence type="ECO:0000313" key="4">
    <source>
        <dbReference type="Proteomes" id="UP000623129"/>
    </source>
</evidence>
<comment type="similarity">
    <text evidence="2">Belongs to the CAF1 family.</text>
</comment>
<dbReference type="AlphaFoldDB" id="A0A833VR50"/>